<dbReference type="PANTHER" id="PTHR46889:SF5">
    <property type="entry name" value="INTEGRASE PROTEIN"/>
    <property type="match status" value="1"/>
</dbReference>
<dbReference type="SUPFAM" id="SSF53098">
    <property type="entry name" value="Ribonuclease H-like"/>
    <property type="match status" value="1"/>
</dbReference>
<accession>A0A9Q8JG89</accession>
<reference evidence="2 3" key="1">
    <citation type="submission" date="2019-07" db="EMBL/GenBank/DDBJ databases">
        <title>Genome sequence of Weissella cibaria GK1.</title>
        <authorList>
            <person name="Choi H.-J."/>
        </authorList>
    </citation>
    <scope>NUCLEOTIDE SEQUENCE [LARGE SCALE GENOMIC DNA]</scope>
    <source>
        <strain evidence="2 3">GK1</strain>
    </source>
</reference>
<evidence type="ECO:0000259" key="1">
    <source>
        <dbReference type="PROSITE" id="PS50994"/>
    </source>
</evidence>
<dbReference type="Pfam" id="PF00665">
    <property type="entry name" value="rve"/>
    <property type="match status" value="1"/>
</dbReference>
<feature type="domain" description="Integrase catalytic" evidence="1">
    <location>
        <begin position="131"/>
        <end position="296"/>
    </location>
</feature>
<dbReference type="InterPro" id="IPR048020">
    <property type="entry name" value="Transpos_IS3"/>
</dbReference>
<dbReference type="InterPro" id="IPR001584">
    <property type="entry name" value="Integrase_cat-core"/>
</dbReference>
<organism evidence="2 3">
    <name type="scientific">Weissella cibaria</name>
    <dbReference type="NCBI Taxonomy" id="137591"/>
    <lineage>
        <taxon>Bacteria</taxon>
        <taxon>Bacillati</taxon>
        <taxon>Bacillota</taxon>
        <taxon>Bacilli</taxon>
        <taxon>Lactobacillales</taxon>
        <taxon>Lactobacillaceae</taxon>
        <taxon>Weissella</taxon>
    </lineage>
</organism>
<dbReference type="InterPro" id="IPR012337">
    <property type="entry name" value="RNaseH-like_sf"/>
</dbReference>
<protein>
    <submittedName>
        <fullName evidence="2">IS3 family transposase</fullName>
    </submittedName>
</protein>
<dbReference type="EMBL" id="VNHC01000002">
    <property type="protein sequence ID" value="TVV26724.1"/>
    <property type="molecule type" value="Genomic_DNA"/>
</dbReference>
<comment type="caution">
    <text evidence="2">The sequence shown here is derived from an EMBL/GenBank/DDBJ whole genome shotgun (WGS) entry which is preliminary data.</text>
</comment>
<sequence length="302" mass="35143">MFRHELEYQAVHEMSATDQYTVKELTESLGISRQAYYKWLNRQPTERDLFITELSDEVVRMAKKHNHTLGTRGMARHINKESNLSKAVGRKLITRVMNAMNVRITVRAKKHNRREETEIYVKENVLNREFTAEAPNQKWVSDFTQVSYGAYGQYSARVSVVLDLYGGFALAHNISETETSAAAIQTFQRAFNSQGNVHPLIHTDRGSAYTSKSFNNYMVNHDVQRSMSRPGTPYDNAVMERWWNDFKLRWMDKHPTPTTLKELRKLVSAGVDYFNYMYRPEKNNDLTPYEYRNEAIVSGFTA</sequence>
<dbReference type="GO" id="GO:0015074">
    <property type="term" value="P:DNA integration"/>
    <property type="evidence" value="ECO:0007669"/>
    <property type="project" value="InterPro"/>
</dbReference>
<dbReference type="Gene3D" id="3.30.420.10">
    <property type="entry name" value="Ribonuclease H-like superfamily/Ribonuclease H"/>
    <property type="match status" value="1"/>
</dbReference>
<dbReference type="AlphaFoldDB" id="A0A9Q8JG89"/>
<evidence type="ECO:0000313" key="3">
    <source>
        <dbReference type="Proteomes" id="UP000320012"/>
    </source>
</evidence>
<dbReference type="NCBIfam" id="NF033516">
    <property type="entry name" value="transpos_IS3"/>
    <property type="match status" value="1"/>
</dbReference>
<dbReference type="PROSITE" id="PS50994">
    <property type="entry name" value="INTEGRASE"/>
    <property type="match status" value="1"/>
</dbReference>
<dbReference type="InterPro" id="IPR036397">
    <property type="entry name" value="RNaseH_sf"/>
</dbReference>
<dbReference type="InterPro" id="IPR050900">
    <property type="entry name" value="Transposase_IS3/IS150/IS904"/>
</dbReference>
<dbReference type="RefSeq" id="WP_145463433.1">
    <property type="nucleotide sequence ID" value="NZ_VNHC01000002.1"/>
</dbReference>
<gene>
    <name evidence="2" type="ORF">FO435_01820</name>
</gene>
<proteinExistence type="predicted"/>
<dbReference type="PANTHER" id="PTHR46889">
    <property type="entry name" value="TRANSPOSASE INSF FOR INSERTION SEQUENCE IS3B-RELATED"/>
    <property type="match status" value="1"/>
</dbReference>
<evidence type="ECO:0000313" key="2">
    <source>
        <dbReference type="EMBL" id="TVV26724.1"/>
    </source>
</evidence>
<dbReference type="Proteomes" id="UP000320012">
    <property type="component" value="Unassembled WGS sequence"/>
</dbReference>
<dbReference type="GO" id="GO:0003676">
    <property type="term" value="F:nucleic acid binding"/>
    <property type="evidence" value="ECO:0007669"/>
    <property type="project" value="InterPro"/>
</dbReference>
<name>A0A9Q8JG89_9LACO</name>